<dbReference type="PANTHER" id="PTHR37314:SF4">
    <property type="entry name" value="UPF0700 TRANSMEMBRANE PROTEIN YOAK"/>
    <property type="match status" value="1"/>
</dbReference>
<dbReference type="EMBL" id="RCCK01000014">
    <property type="protein sequence ID" value="RLJ72554.1"/>
    <property type="molecule type" value="Genomic_DNA"/>
</dbReference>
<dbReference type="Proteomes" id="UP000297429">
    <property type="component" value="Unassembled WGS sequence"/>
</dbReference>
<reference evidence="3 5" key="2">
    <citation type="submission" date="2019-03" db="EMBL/GenBank/DDBJ databases">
        <authorList>
            <person name="He R.-H."/>
        </authorList>
    </citation>
    <scope>NUCLEOTIDE SEQUENCE [LARGE SCALE GENOMIC DNA]</scope>
    <source>
        <strain evidence="3 5">DSM 19624</strain>
    </source>
</reference>
<evidence type="ECO:0000313" key="3">
    <source>
        <dbReference type="EMBL" id="TFB28126.1"/>
    </source>
</evidence>
<organism evidence="2 4">
    <name type="scientific">Pedobacter alluvionis</name>
    <dbReference type="NCBI Taxonomy" id="475253"/>
    <lineage>
        <taxon>Bacteria</taxon>
        <taxon>Pseudomonadati</taxon>
        <taxon>Bacteroidota</taxon>
        <taxon>Sphingobacteriia</taxon>
        <taxon>Sphingobacteriales</taxon>
        <taxon>Sphingobacteriaceae</taxon>
        <taxon>Pedobacter</taxon>
    </lineage>
</organism>
<proteinExistence type="predicted"/>
<evidence type="ECO:0000313" key="4">
    <source>
        <dbReference type="Proteomes" id="UP000273898"/>
    </source>
</evidence>
<feature type="transmembrane region" description="Helical" evidence="1">
    <location>
        <begin position="213"/>
        <end position="232"/>
    </location>
</feature>
<feature type="transmembrane region" description="Helical" evidence="1">
    <location>
        <begin position="59"/>
        <end position="83"/>
    </location>
</feature>
<evidence type="ECO:0000256" key="1">
    <source>
        <dbReference type="SAM" id="Phobius"/>
    </source>
</evidence>
<evidence type="ECO:0000313" key="5">
    <source>
        <dbReference type="Proteomes" id="UP000297429"/>
    </source>
</evidence>
<keyword evidence="1" id="KW-0472">Membrane</keyword>
<reference evidence="2 4" key="1">
    <citation type="submission" date="2018-10" db="EMBL/GenBank/DDBJ databases">
        <title>Genomic Encyclopedia of Archaeal and Bacterial Type Strains, Phase II (KMG-II): from individual species to whole genera.</title>
        <authorList>
            <person name="Goeker M."/>
        </authorList>
    </citation>
    <scope>NUCLEOTIDE SEQUENCE [LARGE SCALE GENOMIC DNA]</scope>
    <source>
        <strain evidence="2 4">DSM 19624</strain>
    </source>
</reference>
<dbReference type="Pfam" id="PF06912">
    <property type="entry name" value="DUF1275"/>
    <property type="match status" value="1"/>
</dbReference>
<keyword evidence="1" id="KW-1133">Transmembrane helix</keyword>
<dbReference type="RefSeq" id="WP_121286430.1">
    <property type="nucleotide sequence ID" value="NZ_RCCK01000014.1"/>
</dbReference>
<dbReference type="InterPro" id="IPR010699">
    <property type="entry name" value="DUF1275"/>
</dbReference>
<evidence type="ECO:0000313" key="2">
    <source>
        <dbReference type="EMBL" id="RLJ72554.1"/>
    </source>
</evidence>
<name>A0A497XVB0_9SPHI</name>
<dbReference type="AlphaFoldDB" id="A0A497XVB0"/>
<dbReference type="PANTHER" id="PTHR37314">
    <property type="entry name" value="SLR0142 PROTEIN"/>
    <property type="match status" value="1"/>
</dbReference>
<dbReference type="OrthoDB" id="270162at2"/>
<sequence>MFRHKGKGRTYSHNLKLASILSTVAGIVNISGVLSVHTLTTNVTGHFAFFSEQLFLENYNMAFTYLYYILFFLSGAFVSGLIMEWASKNRSHNSYIIPISLEIGIMLSISSTCFLAPTWYQTYPSVIASALLFSMGLQNALVTKVSQSVVRTTHLTGLFTDLGIELSQLLLYKENSVYKSIRRSIFLKTMIISGFFLGGMLGGLGYQHFKLKILLLPVVMLLVALWYDRLLFRYYHLKRKFSDSTSK</sequence>
<feature type="transmembrane region" description="Helical" evidence="1">
    <location>
        <begin position="95"/>
        <end position="117"/>
    </location>
</feature>
<dbReference type="EMBL" id="SOPX01000007">
    <property type="protein sequence ID" value="TFB28126.1"/>
    <property type="molecule type" value="Genomic_DNA"/>
</dbReference>
<feature type="transmembrane region" description="Helical" evidence="1">
    <location>
        <begin position="20"/>
        <end position="39"/>
    </location>
</feature>
<gene>
    <name evidence="2" type="ORF">BCL90_4179</name>
    <name evidence="3" type="ORF">E3V97_24185</name>
</gene>
<comment type="caution">
    <text evidence="2">The sequence shown here is derived from an EMBL/GenBank/DDBJ whole genome shotgun (WGS) entry which is preliminary data.</text>
</comment>
<feature type="transmembrane region" description="Helical" evidence="1">
    <location>
        <begin position="123"/>
        <end position="142"/>
    </location>
</feature>
<keyword evidence="5" id="KW-1185">Reference proteome</keyword>
<keyword evidence="1" id="KW-0812">Transmembrane</keyword>
<dbReference type="Proteomes" id="UP000273898">
    <property type="component" value="Unassembled WGS sequence"/>
</dbReference>
<feature type="transmembrane region" description="Helical" evidence="1">
    <location>
        <begin position="185"/>
        <end position="207"/>
    </location>
</feature>
<accession>A0A497XVB0</accession>
<protein>
    <submittedName>
        <fullName evidence="3">DUF1275 domain-containing protein</fullName>
    </submittedName>
    <submittedName>
        <fullName evidence="2">Uncharacterized membrane protein YoaK (UPF0700 family)</fullName>
    </submittedName>
</protein>